<feature type="domain" description="N-acetyltransferase" evidence="1">
    <location>
        <begin position="1"/>
        <end position="155"/>
    </location>
</feature>
<proteinExistence type="predicted"/>
<evidence type="ECO:0000313" key="3">
    <source>
        <dbReference type="Proteomes" id="UP000186905"/>
    </source>
</evidence>
<dbReference type="STRING" id="1903952.BIT28_13930"/>
<dbReference type="PROSITE" id="PS51186">
    <property type="entry name" value="GNAT"/>
    <property type="match status" value="1"/>
</dbReference>
<reference evidence="2 3" key="1">
    <citation type="submission" date="2016-09" db="EMBL/GenBank/DDBJ databases">
        <title>Photobacterium proteolyticum sp. nov. a protease producing bacterium isolated from ocean sediments of Laizhou Bay.</title>
        <authorList>
            <person name="Li Y."/>
        </authorList>
    </citation>
    <scope>NUCLEOTIDE SEQUENCE [LARGE SCALE GENOMIC DNA]</scope>
    <source>
        <strain evidence="2 3">13-12</strain>
    </source>
</reference>
<organism evidence="2 3">
    <name type="scientific">Photobacterium proteolyticum</name>
    <dbReference type="NCBI Taxonomy" id="1903952"/>
    <lineage>
        <taxon>Bacteria</taxon>
        <taxon>Pseudomonadati</taxon>
        <taxon>Pseudomonadota</taxon>
        <taxon>Gammaproteobacteria</taxon>
        <taxon>Vibrionales</taxon>
        <taxon>Vibrionaceae</taxon>
        <taxon>Photobacterium</taxon>
    </lineage>
</organism>
<evidence type="ECO:0000313" key="2">
    <source>
        <dbReference type="EMBL" id="OLQ74510.1"/>
    </source>
</evidence>
<dbReference type="EMBL" id="MJIL01000083">
    <property type="protein sequence ID" value="OLQ74510.1"/>
    <property type="molecule type" value="Genomic_DNA"/>
</dbReference>
<dbReference type="SUPFAM" id="SSF55729">
    <property type="entry name" value="Acyl-CoA N-acyltransferases (Nat)"/>
    <property type="match status" value="1"/>
</dbReference>
<dbReference type="InterPro" id="IPR016181">
    <property type="entry name" value="Acyl_CoA_acyltransferase"/>
</dbReference>
<dbReference type="CDD" id="cd04301">
    <property type="entry name" value="NAT_SF"/>
    <property type="match status" value="1"/>
</dbReference>
<dbReference type="Pfam" id="PF13508">
    <property type="entry name" value="Acetyltransf_7"/>
    <property type="match status" value="1"/>
</dbReference>
<sequence length="178" mass="19670">MNYSPYEPSQAEEVIGLFTQTFSDSEGEAEGKLIGELVKELIETTDSNDLYVFVANDNNRVVGSILFTRLTFESDKLVFLLAPVAVRTDYQGQGIGQELIKVGLQAIKNQGAELAFTYGDPAFYSKVGFRQVTEDQFKAPLSLSYPHGWLAQSLTEQELTPIAGCSKCVPAFNKQALW</sequence>
<dbReference type="RefSeq" id="WP_075765579.1">
    <property type="nucleotide sequence ID" value="NZ_MJIL01000083.1"/>
</dbReference>
<keyword evidence="2" id="KW-0808">Transferase</keyword>
<dbReference type="InterPro" id="IPR000182">
    <property type="entry name" value="GNAT_dom"/>
</dbReference>
<dbReference type="Proteomes" id="UP000186905">
    <property type="component" value="Unassembled WGS sequence"/>
</dbReference>
<accession>A0A1Q9GJF4</accession>
<protein>
    <submittedName>
        <fullName evidence="2">GNAT family N-acetyltransferase</fullName>
    </submittedName>
</protein>
<comment type="caution">
    <text evidence="2">The sequence shown here is derived from an EMBL/GenBank/DDBJ whole genome shotgun (WGS) entry which is preliminary data.</text>
</comment>
<keyword evidence="3" id="KW-1185">Reference proteome</keyword>
<evidence type="ECO:0000259" key="1">
    <source>
        <dbReference type="PROSITE" id="PS51186"/>
    </source>
</evidence>
<dbReference type="OrthoDB" id="9797178at2"/>
<dbReference type="Gene3D" id="3.40.630.30">
    <property type="match status" value="1"/>
</dbReference>
<name>A0A1Q9GJF4_9GAMM</name>
<dbReference type="GO" id="GO:0016747">
    <property type="term" value="F:acyltransferase activity, transferring groups other than amino-acyl groups"/>
    <property type="evidence" value="ECO:0007669"/>
    <property type="project" value="InterPro"/>
</dbReference>
<dbReference type="AlphaFoldDB" id="A0A1Q9GJF4"/>
<gene>
    <name evidence="2" type="ORF">BIT28_13930</name>
</gene>